<comment type="caution">
    <text evidence="1">The sequence shown here is derived from an EMBL/GenBank/DDBJ whole genome shotgun (WGS) entry which is preliminary data.</text>
</comment>
<dbReference type="EMBL" id="JARJLM010000702">
    <property type="protein sequence ID" value="MDF3839731.1"/>
    <property type="molecule type" value="Genomic_DNA"/>
</dbReference>
<keyword evidence="2" id="KW-1185">Reference proteome</keyword>
<accession>A0ABT6B4D4</accession>
<reference evidence="1 2" key="1">
    <citation type="submission" date="2023-03" db="EMBL/GenBank/DDBJ databases">
        <title>Draft assemblies of triclosan tolerant bacteria isolated from returned activated sludge.</title>
        <authorList>
            <person name="Van Hamelsveld S."/>
        </authorList>
    </citation>
    <scope>NUCLEOTIDE SEQUENCE [LARGE SCALE GENOMIC DNA]</scope>
    <source>
        <strain evidence="1 2">GW210010_S58</strain>
    </source>
</reference>
<dbReference type="RefSeq" id="WP_276269352.1">
    <property type="nucleotide sequence ID" value="NZ_JARJLM010000702.1"/>
</dbReference>
<organism evidence="1 2">
    <name type="scientific">Cupriavidus basilensis</name>
    <dbReference type="NCBI Taxonomy" id="68895"/>
    <lineage>
        <taxon>Bacteria</taxon>
        <taxon>Pseudomonadati</taxon>
        <taxon>Pseudomonadota</taxon>
        <taxon>Betaproteobacteria</taxon>
        <taxon>Burkholderiales</taxon>
        <taxon>Burkholderiaceae</taxon>
        <taxon>Cupriavidus</taxon>
    </lineage>
</organism>
<name>A0ABT6B4D4_9BURK</name>
<evidence type="ECO:0000313" key="1">
    <source>
        <dbReference type="EMBL" id="MDF3839731.1"/>
    </source>
</evidence>
<evidence type="ECO:0000313" key="2">
    <source>
        <dbReference type="Proteomes" id="UP001216674"/>
    </source>
</evidence>
<protein>
    <submittedName>
        <fullName evidence="1">Uncharacterized protein</fullName>
    </submittedName>
</protein>
<sequence length="98" mass="10784">MQSLRVATYASIALRPSPLRLAGAEIERPCLVVPYGTGTAEFFQIVVSRYQYIIERAMFDLDPYAEPRSLDDLLEQACSGMTLDERSPCGSPHISSSG</sequence>
<gene>
    <name evidence="1" type="ORF">P3W85_43370</name>
</gene>
<proteinExistence type="predicted"/>
<dbReference type="Proteomes" id="UP001216674">
    <property type="component" value="Unassembled WGS sequence"/>
</dbReference>